<dbReference type="AlphaFoldDB" id="A0A0N1MVB1"/>
<dbReference type="RefSeq" id="WP_054203747.1">
    <property type="nucleotide sequence ID" value="NZ_LHPH01000013.1"/>
</dbReference>
<dbReference type="Pfam" id="PF08856">
    <property type="entry name" value="DUF1826"/>
    <property type="match status" value="1"/>
</dbReference>
<organism evidence="1 2">
    <name type="scientific">Pseudoalteromonas porphyrae</name>
    <dbReference type="NCBI Taxonomy" id="187330"/>
    <lineage>
        <taxon>Bacteria</taxon>
        <taxon>Pseudomonadati</taxon>
        <taxon>Pseudomonadota</taxon>
        <taxon>Gammaproteobacteria</taxon>
        <taxon>Alteromonadales</taxon>
        <taxon>Pseudoalteromonadaceae</taxon>
        <taxon>Pseudoalteromonas</taxon>
    </lineage>
</organism>
<evidence type="ECO:0008006" key="3">
    <source>
        <dbReference type="Google" id="ProtNLM"/>
    </source>
</evidence>
<dbReference type="STRING" id="187330.AMS58_04060"/>
<comment type="caution">
    <text evidence="1">The sequence shown here is derived from an EMBL/GenBank/DDBJ whole genome shotgun (WGS) entry which is preliminary data.</text>
</comment>
<keyword evidence="2" id="KW-1185">Reference proteome</keyword>
<reference evidence="1 2" key="1">
    <citation type="submission" date="2015-08" db="EMBL/GenBank/DDBJ databases">
        <title>Draft Genome Sequence of Pseudoalteromonas porphyrae UCD-SED14.</title>
        <authorList>
            <person name="Coil D.A."/>
            <person name="Jospin G."/>
            <person name="Lee R.D."/>
            <person name="Eisen J.A."/>
        </authorList>
    </citation>
    <scope>NUCLEOTIDE SEQUENCE [LARGE SCALE GENOMIC DNA]</scope>
    <source>
        <strain evidence="1 2">UCD-SED14</strain>
    </source>
</reference>
<protein>
    <recommendedName>
        <fullName evidence="3">DUF1826 domain-containing protein</fullName>
    </recommendedName>
</protein>
<proteinExistence type="predicted"/>
<dbReference type="PATRIC" id="fig|187330.3.peg.833"/>
<gene>
    <name evidence="1" type="ORF">ADS77_12060</name>
</gene>
<sequence length="217" mass="24253">MHALLSQEQTVSPVYSIDTQANVLSQIYNLNTVLACYCCKSSWALSTAAKKYAQHSQGELIRYQGGINPKLYTEVEQLFNKAAHGDLISAHIKQMLSMFEVLFEPKEIGIRVISCDHAISPAFHKNTMITRMASSVGGTGEQWIEHSNATFLPLVDGQLTHQIKPPEDHVINHFCDGDIAIYKGTNWLAQEHNALITSSPAFINQDPRICIYIDYIC</sequence>
<accession>A0A0N1MVB1</accession>
<evidence type="ECO:0000313" key="1">
    <source>
        <dbReference type="EMBL" id="KPH62435.1"/>
    </source>
</evidence>
<evidence type="ECO:0000313" key="2">
    <source>
        <dbReference type="Proteomes" id="UP000037848"/>
    </source>
</evidence>
<name>A0A0N1MVB1_9GAMM</name>
<dbReference type="InterPro" id="IPR014955">
    <property type="entry name" value="DUF1826"/>
</dbReference>
<dbReference type="EMBL" id="LHPH01000013">
    <property type="protein sequence ID" value="KPH62435.1"/>
    <property type="molecule type" value="Genomic_DNA"/>
</dbReference>
<dbReference type="OrthoDB" id="5342505at2"/>
<dbReference type="Proteomes" id="UP000037848">
    <property type="component" value="Unassembled WGS sequence"/>
</dbReference>